<dbReference type="EMBL" id="CALTRL010006156">
    <property type="protein sequence ID" value="CAH7689898.1"/>
    <property type="molecule type" value="Genomic_DNA"/>
</dbReference>
<accession>A0AAV0BS06</accession>
<keyword evidence="3" id="KW-1185">Reference proteome</keyword>
<evidence type="ECO:0000313" key="3">
    <source>
        <dbReference type="Proteomes" id="UP001153365"/>
    </source>
</evidence>
<comment type="caution">
    <text evidence="2">The sequence shown here is derived from an EMBL/GenBank/DDBJ whole genome shotgun (WGS) entry which is preliminary data.</text>
</comment>
<organism evidence="2 3">
    <name type="scientific">Phakopsora pachyrhizi</name>
    <name type="common">Asian soybean rust disease fungus</name>
    <dbReference type="NCBI Taxonomy" id="170000"/>
    <lineage>
        <taxon>Eukaryota</taxon>
        <taxon>Fungi</taxon>
        <taxon>Dikarya</taxon>
        <taxon>Basidiomycota</taxon>
        <taxon>Pucciniomycotina</taxon>
        <taxon>Pucciniomycetes</taxon>
        <taxon>Pucciniales</taxon>
        <taxon>Phakopsoraceae</taxon>
        <taxon>Phakopsora</taxon>
    </lineage>
</organism>
<keyword evidence="1" id="KW-0472">Membrane</keyword>
<reference evidence="2" key="1">
    <citation type="submission" date="2022-06" db="EMBL/GenBank/DDBJ databases">
        <authorList>
            <consortium name="SYNGENTA / RWTH Aachen University"/>
        </authorList>
    </citation>
    <scope>NUCLEOTIDE SEQUENCE</scope>
</reference>
<keyword evidence="1" id="KW-1133">Transmembrane helix</keyword>
<feature type="transmembrane region" description="Helical" evidence="1">
    <location>
        <begin position="55"/>
        <end position="72"/>
    </location>
</feature>
<gene>
    <name evidence="2" type="ORF">PPACK8108_LOCUS25079</name>
</gene>
<evidence type="ECO:0000256" key="1">
    <source>
        <dbReference type="SAM" id="Phobius"/>
    </source>
</evidence>
<dbReference type="AlphaFoldDB" id="A0AAV0BS06"/>
<keyword evidence="1" id="KW-0812">Transmembrane</keyword>
<protein>
    <submittedName>
        <fullName evidence="2">Expressed protein</fullName>
    </submittedName>
</protein>
<proteinExistence type="predicted"/>
<name>A0AAV0BS06_PHAPC</name>
<sequence length="117" mass="13893">MIYLLPFTIPMLHFFISVLKEILFPCKHIIVGSQLRNCVFASLCHQYYPSIIHRYNVIFFITFFLVIFAWFILCSNCLLLFMFLSFCLWLSFLLLQNFSLLRAKLTLTIAQHTTRSL</sequence>
<dbReference type="Proteomes" id="UP001153365">
    <property type="component" value="Unassembled WGS sequence"/>
</dbReference>
<feature type="transmembrane region" description="Helical" evidence="1">
    <location>
        <begin position="78"/>
        <end position="95"/>
    </location>
</feature>
<evidence type="ECO:0000313" key="2">
    <source>
        <dbReference type="EMBL" id="CAH7689898.1"/>
    </source>
</evidence>